<dbReference type="Pfam" id="PF20126">
    <property type="entry name" value="TumE"/>
    <property type="match status" value="1"/>
</dbReference>
<dbReference type="Proteomes" id="UP000183940">
    <property type="component" value="Unassembled WGS sequence"/>
</dbReference>
<organism evidence="1 2">
    <name type="scientific">Roseofilum reptotaenium AO1-A</name>
    <dbReference type="NCBI Taxonomy" id="1925591"/>
    <lineage>
        <taxon>Bacteria</taxon>
        <taxon>Bacillati</taxon>
        <taxon>Cyanobacteriota</taxon>
        <taxon>Cyanophyceae</taxon>
        <taxon>Desertifilales</taxon>
        <taxon>Desertifilaceae</taxon>
        <taxon>Roseofilum</taxon>
    </lineage>
</organism>
<proteinExistence type="predicted"/>
<name>A0A1L9QUA2_9CYAN</name>
<comment type="caution">
    <text evidence="1">The sequence shown here is derived from an EMBL/GenBank/DDBJ whole genome shotgun (WGS) entry which is preliminary data.</text>
</comment>
<dbReference type="STRING" id="1925591.BI308_07585"/>
<dbReference type="EMBL" id="MLAW01000009">
    <property type="protein sequence ID" value="OJJ26251.1"/>
    <property type="molecule type" value="Genomic_DNA"/>
</dbReference>
<keyword evidence="2" id="KW-1185">Reference proteome</keyword>
<evidence type="ECO:0000313" key="2">
    <source>
        <dbReference type="Proteomes" id="UP000183940"/>
    </source>
</evidence>
<sequence length="131" mass="15407">MLIEDYVQEIQDLIDQLCSVLSCHIDWDKRGIYEGFIRGQIQFTDHSLLHLREFVYVETRIDRKMYSYQYMNPAKSIIFRYDNTDHHRQLNLSNFPHHKHDGSEENVVSSSAPTIGDVLKEIETLLMSDGC</sequence>
<protein>
    <submittedName>
        <fullName evidence="1">Uncharacterized protein</fullName>
    </submittedName>
</protein>
<gene>
    <name evidence="1" type="ORF">BI308_07585</name>
</gene>
<evidence type="ECO:0000313" key="1">
    <source>
        <dbReference type="EMBL" id="OJJ26251.1"/>
    </source>
</evidence>
<dbReference type="InterPro" id="IPR045397">
    <property type="entry name" value="TumE-like"/>
</dbReference>
<reference evidence="1" key="1">
    <citation type="submission" date="2016-10" db="EMBL/GenBank/DDBJ databases">
        <title>CRISPR-Cas defence system in Roseofilum reptotaenium: evidence of a bacteriophage-cyanobacterium arms race in the coral black band disease.</title>
        <authorList>
            <person name="Buerger P."/>
            <person name="Wood-Charlson E.M."/>
            <person name="Weynberg K.D."/>
            <person name="Willis B."/>
            <person name="Van Oppen M.J."/>
        </authorList>
    </citation>
    <scope>NUCLEOTIDE SEQUENCE [LARGE SCALE GENOMIC DNA]</scope>
    <source>
        <strain evidence="1">AO1-A</strain>
    </source>
</reference>
<dbReference type="AlphaFoldDB" id="A0A1L9QUA2"/>
<accession>A0A1L9QUA2</accession>